<name>A0A4Q9PWX5_9APHY</name>
<sequence>MITRTPFIVWTSITQLCYSRIWLGILLFSQIRCLVEQRLSQICLHGRRVARPVLTRTLRYTNRSRAHPAQQLQSPIPAVKG</sequence>
<keyword evidence="2" id="KW-1185">Reference proteome</keyword>
<gene>
    <name evidence="1" type="ORF">BD310DRAFT_925462</name>
</gene>
<protein>
    <submittedName>
        <fullName evidence="1">Uncharacterized protein</fullName>
    </submittedName>
</protein>
<evidence type="ECO:0000313" key="2">
    <source>
        <dbReference type="Proteomes" id="UP000292082"/>
    </source>
</evidence>
<reference evidence="1 2" key="1">
    <citation type="submission" date="2019-01" db="EMBL/GenBank/DDBJ databases">
        <title>Draft genome sequences of three monokaryotic isolates of the white-rot basidiomycete fungus Dichomitus squalens.</title>
        <authorList>
            <consortium name="DOE Joint Genome Institute"/>
            <person name="Lopez S.C."/>
            <person name="Andreopoulos B."/>
            <person name="Pangilinan J."/>
            <person name="Lipzen A."/>
            <person name="Riley R."/>
            <person name="Ahrendt S."/>
            <person name="Ng V."/>
            <person name="Barry K."/>
            <person name="Daum C."/>
            <person name="Grigoriev I.V."/>
            <person name="Hilden K.S."/>
            <person name="Makela M.R."/>
            <person name="de Vries R.P."/>
        </authorList>
    </citation>
    <scope>NUCLEOTIDE SEQUENCE [LARGE SCALE GENOMIC DNA]</scope>
    <source>
        <strain evidence="1 2">CBS 464.89</strain>
    </source>
</reference>
<evidence type="ECO:0000313" key="1">
    <source>
        <dbReference type="EMBL" id="TBU59193.1"/>
    </source>
</evidence>
<dbReference type="EMBL" id="ML145116">
    <property type="protein sequence ID" value="TBU59193.1"/>
    <property type="molecule type" value="Genomic_DNA"/>
</dbReference>
<proteinExistence type="predicted"/>
<dbReference type="AlphaFoldDB" id="A0A4Q9PWX5"/>
<organism evidence="1 2">
    <name type="scientific">Dichomitus squalens</name>
    <dbReference type="NCBI Taxonomy" id="114155"/>
    <lineage>
        <taxon>Eukaryota</taxon>
        <taxon>Fungi</taxon>
        <taxon>Dikarya</taxon>
        <taxon>Basidiomycota</taxon>
        <taxon>Agaricomycotina</taxon>
        <taxon>Agaricomycetes</taxon>
        <taxon>Polyporales</taxon>
        <taxon>Polyporaceae</taxon>
        <taxon>Dichomitus</taxon>
    </lineage>
</organism>
<accession>A0A4Q9PWX5</accession>
<dbReference type="Proteomes" id="UP000292082">
    <property type="component" value="Unassembled WGS sequence"/>
</dbReference>